<protein>
    <submittedName>
        <fullName evidence="3 4">Uncharacterized protein LOC113202566</fullName>
    </submittedName>
</protein>
<feature type="region of interest" description="Disordered" evidence="1">
    <location>
        <begin position="251"/>
        <end position="317"/>
    </location>
</feature>
<accession>A0A6J1RUG4</accession>
<feature type="compositionally biased region" description="Basic and acidic residues" evidence="1">
    <location>
        <begin position="258"/>
        <end position="267"/>
    </location>
</feature>
<evidence type="ECO:0000256" key="1">
    <source>
        <dbReference type="SAM" id="MobiDB-lite"/>
    </source>
</evidence>
<dbReference type="Proteomes" id="UP000504606">
    <property type="component" value="Unplaced"/>
</dbReference>
<keyword evidence="2" id="KW-1185">Reference proteome</keyword>
<reference evidence="3 4" key="1">
    <citation type="submission" date="2025-04" db="UniProtKB">
        <authorList>
            <consortium name="RefSeq"/>
        </authorList>
    </citation>
    <scope>IDENTIFICATION</scope>
    <source>
        <tissue evidence="3 4">Whole organism</tissue>
    </source>
</reference>
<sequence length="317" mass="35498">MGATPAAGDLDVLLNEQKKVDAFWLAYEDRLRSTLPPELKAVLCFMGYKCKAALQKFDKDDVAKIEKFMVEKLHKLVDESKYEMYYGIFAKEPQLFEIMGGFQRVLEAMVELTNSKSSTFFSGHNKRREEPANRDVISAQQQAEPSGPPGTFEKDVNHLHSMLSKWLEENAPDVEVDYEVLPVTVSRDAFGGLSCRIGCPVAECNTISSGNKKGSRWSHNFYRHMKIHLNRKRNGQGTLCSLIVKKKKSDSADTTANEVEHREKGPGENDSGSTISGESDTQVVNLEDNADEHVDNICSEKKNENAIRGKNNLGTDF</sequence>
<evidence type="ECO:0000313" key="4">
    <source>
        <dbReference type="RefSeq" id="XP_052123604.1"/>
    </source>
</evidence>
<evidence type="ECO:0000313" key="3">
    <source>
        <dbReference type="RefSeq" id="XP_026272639.1"/>
    </source>
</evidence>
<feature type="compositionally biased region" description="Basic and acidic residues" evidence="1">
    <location>
        <begin position="291"/>
        <end position="307"/>
    </location>
</feature>
<proteinExistence type="predicted"/>
<dbReference type="RefSeq" id="XP_052123604.1">
    <property type="nucleotide sequence ID" value="XM_052267644.1"/>
</dbReference>
<organism evidence="2 3">
    <name type="scientific">Frankliniella occidentalis</name>
    <name type="common">Western flower thrips</name>
    <name type="synonym">Euthrips occidentalis</name>
    <dbReference type="NCBI Taxonomy" id="133901"/>
    <lineage>
        <taxon>Eukaryota</taxon>
        <taxon>Metazoa</taxon>
        <taxon>Ecdysozoa</taxon>
        <taxon>Arthropoda</taxon>
        <taxon>Hexapoda</taxon>
        <taxon>Insecta</taxon>
        <taxon>Pterygota</taxon>
        <taxon>Neoptera</taxon>
        <taxon>Paraneoptera</taxon>
        <taxon>Thysanoptera</taxon>
        <taxon>Terebrantia</taxon>
        <taxon>Thripoidea</taxon>
        <taxon>Thripidae</taxon>
        <taxon>Frankliniella</taxon>
    </lineage>
</organism>
<feature type="region of interest" description="Disordered" evidence="1">
    <location>
        <begin position="120"/>
        <end position="150"/>
    </location>
</feature>
<dbReference type="KEGG" id="foc:113202566"/>
<dbReference type="AlphaFoldDB" id="A0A6J1RUG4"/>
<name>A0A6J1RUG4_FRAOC</name>
<dbReference type="RefSeq" id="XP_026272639.1">
    <property type="nucleotide sequence ID" value="XM_026416854.2"/>
</dbReference>
<feature type="compositionally biased region" description="Polar residues" evidence="1">
    <location>
        <begin position="270"/>
        <end position="284"/>
    </location>
</feature>
<gene>
    <name evidence="3 4" type="primary">LOC113202566</name>
</gene>
<evidence type="ECO:0000313" key="2">
    <source>
        <dbReference type="Proteomes" id="UP000504606"/>
    </source>
</evidence>
<dbReference type="GeneID" id="113202566"/>